<evidence type="ECO:0000313" key="2">
    <source>
        <dbReference type="Proteomes" id="UP001060085"/>
    </source>
</evidence>
<dbReference type="Proteomes" id="UP001060085">
    <property type="component" value="Linkage Group LG03"/>
</dbReference>
<protein>
    <submittedName>
        <fullName evidence="1">Uncharacterized protein</fullName>
    </submittedName>
</protein>
<name>A0ACC0BBU4_CATRO</name>
<dbReference type="EMBL" id="CM044703">
    <property type="protein sequence ID" value="KAI5670129.1"/>
    <property type="molecule type" value="Genomic_DNA"/>
</dbReference>
<comment type="caution">
    <text evidence="1">The sequence shown here is derived from an EMBL/GenBank/DDBJ whole genome shotgun (WGS) entry which is preliminary data.</text>
</comment>
<keyword evidence="2" id="KW-1185">Reference proteome</keyword>
<reference evidence="2" key="1">
    <citation type="journal article" date="2023" name="Nat. Plants">
        <title>Single-cell RNA sequencing provides a high-resolution roadmap for understanding the multicellular compartmentation of specialized metabolism.</title>
        <authorList>
            <person name="Sun S."/>
            <person name="Shen X."/>
            <person name="Li Y."/>
            <person name="Li Y."/>
            <person name="Wang S."/>
            <person name="Li R."/>
            <person name="Zhang H."/>
            <person name="Shen G."/>
            <person name="Guo B."/>
            <person name="Wei J."/>
            <person name="Xu J."/>
            <person name="St-Pierre B."/>
            <person name="Chen S."/>
            <person name="Sun C."/>
        </authorList>
    </citation>
    <scope>NUCLEOTIDE SEQUENCE [LARGE SCALE GENOMIC DNA]</scope>
</reference>
<organism evidence="1 2">
    <name type="scientific">Catharanthus roseus</name>
    <name type="common">Madagascar periwinkle</name>
    <name type="synonym">Vinca rosea</name>
    <dbReference type="NCBI Taxonomy" id="4058"/>
    <lineage>
        <taxon>Eukaryota</taxon>
        <taxon>Viridiplantae</taxon>
        <taxon>Streptophyta</taxon>
        <taxon>Embryophyta</taxon>
        <taxon>Tracheophyta</taxon>
        <taxon>Spermatophyta</taxon>
        <taxon>Magnoliopsida</taxon>
        <taxon>eudicotyledons</taxon>
        <taxon>Gunneridae</taxon>
        <taxon>Pentapetalae</taxon>
        <taxon>asterids</taxon>
        <taxon>lamiids</taxon>
        <taxon>Gentianales</taxon>
        <taxon>Apocynaceae</taxon>
        <taxon>Rauvolfioideae</taxon>
        <taxon>Vinceae</taxon>
        <taxon>Catharanthinae</taxon>
        <taxon>Catharanthus</taxon>
    </lineage>
</organism>
<evidence type="ECO:0000313" key="1">
    <source>
        <dbReference type="EMBL" id="KAI5670129.1"/>
    </source>
</evidence>
<gene>
    <name evidence="1" type="ORF">M9H77_10493</name>
</gene>
<accession>A0ACC0BBU4</accession>
<proteinExistence type="predicted"/>
<sequence length="491" mass="55493">MDAKALLFSLAIIFSPLIVFLISNNRRKACNPPGPFSWPIVGNLFQIDPKKPHISLAKLAESYGPVMTIKLGSRHIIVASSPAAAKEIYKTHDGDLTGRYVPQMAQYSPDFQTSAIAVSDKCTKNWRLLRGILHSSLFTSKALESHSEIRLEKTRDMLGFFKSRNGEKVNFTDVIYATIVNTWTRLFVSEEIIKSWEEVGEIRDITRKLVEFAIPGLFDLFPALSCLSFFGKKKIDDSLEASRKIWGEIIQKRRDEKKQMGDYLDVLINNSFNDNQICNHFNELLSTAETVTIAVEWAMAELVKNQDSFATLRKELEKAVDEGGVLQERQLSKLPYLQAVIKEALRLHPPTPLFLPRSAIQSCQVMNYEIPKDCLVLVNFYTLATDPTFWEDPLSFKPERFMGNNNLDVKGTNYQVLPFGAGRRICSGIPLAIQEMQLLIAAAVLGFNWSLPCGKDPSQLDMAEYFGTTLGLENPLQLIPNTKYEFKMEGY</sequence>